<reference evidence="1 2" key="1">
    <citation type="journal article" date="2019" name="G3 (Bethesda)">
        <title>Sequencing of a Wild Apple (Malus baccata) Genome Unravels the Differences Between Cultivated and Wild Apple Species Regarding Disease Resistance and Cold Tolerance.</title>
        <authorList>
            <person name="Chen X."/>
        </authorList>
    </citation>
    <scope>NUCLEOTIDE SEQUENCE [LARGE SCALE GENOMIC DNA]</scope>
    <source>
        <strain evidence="2">cv. Shandingzi</strain>
        <tissue evidence="1">Leaves</tissue>
    </source>
</reference>
<accession>A0A540K5T1</accession>
<keyword evidence="2" id="KW-1185">Reference proteome</keyword>
<sequence length="62" mass="7067">MAFLNFPTPRESRTHNRKWKRLMEPLLASTKGEKNVEQDSPFSAKRGKVAVVEVYSTDSGRS</sequence>
<proteinExistence type="predicted"/>
<dbReference type="AlphaFoldDB" id="A0A540K5T1"/>
<protein>
    <submittedName>
        <fullName evidence="1">Uncharacterized protein</fullName>
    </submittedName>
</protein>
<name>A0A540K5T1_MALBA</name>
<organism evidence="1 2">
    <name type="scientific">Malus baccata</name>
    <name type="common">Siberian crab apple</name>
    <name type="synonym">Pyrus baccata</name>
    <dbReference type="NCBI Taxonomy" id="106549"/>
    <lineage>
        <taxon>Eukaryota</taxon>
        <taxon>Viridiplantae</taxon>
        <taxon>Streptophyta</taxon>
        <taxon>Embryophyta</taxon>
        <taxon>Tracheophyta</taxon>
        <taxon>Spermatophyta</taxon>
        <taxon>Magnoliopsida</taxon>
        <taxon>eudicotyledons</taxon>
        <taxon>Gunneridae</taxon>
        <taxon>Pentapetalae</taxon>
        <taxon>rosids</taxon>
        <taxon>fabids</taxon>
        <taxon>Rosales</taxon>
        <taxon>Rosaceae</taxon>
        <taxon>Amygdaloideae</taxon>
        <taxon>Maleae</taxon>
        <taxon>Malus</taxon>
    </lineage>
</organism>
<comment type="caution">
    <text evidence="1">The sequence shown here is derived from an EMBL/GenBank/DDBJ whole genome shotgun (WGS) entry which is preliminary data.</text>
</comment>
<evidence type="ECO:0000313" key="1">
    <source>
        <dbReference type="EMBL" id="TQD69589.1"/>
    </source>
</evidence>
<evidence type="ECO:0000313" key="2">
    <source>
        <dbReference type="Proteomes" id="UP000315295"/>
    </source>
</evidence>
<gene>
    <name evidence="1" type="ORF">C1H46_044878</name>
</gene>
<dbReference type="Proteomes" id="UP000315295">
    <property type="component" value="Unassembled WGS sequence"/>
</dbReference>
<dbReference type="EMBL" id="VIEB01003102">
    <property type="protein sequence ID" value="TQD69589.1"/>
    <property type="molecule type" value="Genomic_DNA"/>
</dbReference>